<feature type="compositionally biased region" description="Basic residues" evidence="1">
    <location>
        <begin position="231"/>
        <end position="243"/>
    </location>
</feature>
<comment type="caution">
    <text evidence="2">The sequence shown here is derived from an EMBL/GenBank/DDBJ whole genome shotgun (WGS) entry which is preliminary data.</text>
</comment>
<feature type="compositionally biased region" description="Basic and acidic residues" evidence="1">
    <location>
        <begin position="221"/>
        <end position="230"/>
    </location>
</feature>
<dbReference type="EMBL" id="JABFAI010000273">
    <property type="protein sequence ID" value="KAF4947978.1"/>
    <property type="molecule type" value="Genomic_DNA"/>
</dbReference>
<reference evidence="2" key="1">
    <citation type="journal article" date="2020" name="BMC Genomics">
        <title>Correction to: Identification and distribution of gene clusters required for synthesis of sphingolipid metabolism inhibitors in diverse species of the filamentous fungus Fusarium.</title>
        <authorList>
            <person name="Kim H.S."/>
            <person name="Lohmar J.M."/>
            <person name="Busman M."/>
            <person name="Brown D.W."/>
            <person name="Naumann T.A."/>
            <person name="Divon H.H."/>
            <person name="Lysoe E."/>
            <person name="Uhlig S."/>
            <person name="Proctor R.H."/>
        </authorList>
    </citation>
    <scope>NUCLEOTIDE SEQUENCE</scope>
    <source>
        <strain evidence="2">NRRL 45417</strain>
    </source>
</reference>
<gene>
    <name evidence="2" type="ORF">FGADI_9973</name>
</gene>
<name>A0A8H4SYN1_9HYPO</name>
<protein>
    <submittedName>
        <fullName evidence="2">Uncharacterized protein</fullName>
    </submittedName>
</protein>
<feature type="compositionally biased region" description="Basic and acidic residues" evidence="1">
    <location>
        <begin position="253"/>
        <end position="277"/>
    </location>
</feature>
<accession>A0A8H4SYN1</accession>
<reference evidence="2" key="2">
    <citation type="submission" date="2020-05" db="EMBL/GenBank/DDBJ databases">
        <authorList>
            <person name="Kim H.-S."/>
            <person name="Proctor R.H."/>
            <person name="Brown D.W."/>
        </authorList>
    </citation>
    <scope>NUCLEOTIDE SEQUENCE</scope>
    <source>
        <strain evidence="2">NRRL 45417</strain>
    </source>
</reference>
<feature type="compositionally biased region" description="Basic and acidic residues" evidence="1">
    <location>
        <begin position="80"/>
        <end position="90"/>
    </location>
</feature>
<evidence type="ECO:0000313" key="2">
    <source>
        <dbReference type="EMBL" id="KAF4947978.1"/>
    </source>
</evidence>
<sequence>MDSTQDPAYKKEVQDLKKESAPGDDLVSMLSKDPDTEFLSPNEDADEDGNSSATHEPPKPTKSAKRKTPATSKGKGNGHKATEDNDAKRVDGFLPSQHTWVRKLRDCLKVGQFQALYYLGAVQVYRGEQNFPPAMKKLMQDYFLQDAAKAKTGKDKTAIWKHGNRMGALSSARSAASELGYTYRETGDNEVEYEALPSSKINMRLEYIIPATHKAGNKKRPQAEDGEPPKKRAKKVPAKKLAKKPAEMPVESSADKPADKPDEKPDEKPVVQPDEKPANPSAENPIEVPDVESEIEEDFNGFDDPPTEEKPSESHDAPPEGGN</sequence>
<keyword evidence="3" id="KW-1185">Reference proteome</keyword>
<feature type="region of interest" description="Disordered" evidence="1">
    <location>
        <begin position="212"/>
        <end position="323"/>
    </location>
</feature>
<evidence type="ECO:0000313" key="3">
    <source>
        <dbReference type="Proteomes" id="UP000604273"/>
    </source>
</evidence>
<dbReference type="AlphaFoldDB" id="A0A8H4SYN1"/>
<feature type="compositionally biased region" description="Acidic residues" evidence="1">
    <location>
        <begin position="289"/>
        <end position="301"/>
    </location>
</feature>
<dbReference type="Proteomes" id="UP000604273">
    <property type="component" value="Unassembled WGS sequence"/>
</dbReference>
<organism evidence="2 3">
    <name type="scientific">Fusarium gaditjirri</name>
    <dbReference type="NCBI Taxonomy" id="282569"/>
    <lineage>
        <taxon>Eukaryota</taxon>
        <taxon>Fungi</taxon>
        <taxon>Dikarya</taxon>
        <taxon>Ascomycota</taxon>
        <taxon>Pezizomycotina</taxon>
        <taxon>Sordariomycetes</taxon>
        <taxon>Hypocreomycetidae</taxon>
        <taxon>Hypocreales</taxon>
        <taxon>Nectriaceae</taxon>
        <taxon>Fusarium</taxon>
        <taxon>Fusarium nisikadoi species complex</taxon>
    </lineage>
</organism>
<feature type="region of interest" description="Disordered" evidence="1">
    <location>
        <begin position="1"/>
        <end position="90"/>
    </location>
</feature>
<feature type="compositionally biased region" description="Basic and acidic residues" evidence="1">
    <location>
        <begin position="307"/>
        <end position="323"/>
    </location>
</feature>
<proteinExistence type="predicted"/>
<evidence type="ECO:0000256" key="1">
    <source>
        <dbReference type="SAM" id="MobiDB-lite"/>
    </source>
</evidence>
<feature type="compositionally biased region" description="Basic and acidic residues" evidence="1">
    <location>
        <begin position="8"/>
        <end position="21"/>
    </location>
</feature>